<accession>A0A1H6UUW9</accession>
<dbReference type="STRING" id="170623.SAMN04244579_02602"/>
<evidence type="ECO:0000313" key="2">
    <source>
        <dbReference type="EMBL" id="SEI96223.1"/>
    </source>
</evidence>
<dbReference type="CDD" id="cd09117">
    <property type="entry name" value="PLDc_Bfil_DEXD_like"/>
    <property type="match status" value="1"/>
</dbReference>
<name>A0A1H6UUW9_9GAMM</name>
<evidence type="ECO:0000313" key="3">
    <source>
        <dbReference type="Proteomes" id="UP000199005"/>
    </source>
</evidence>
<feature type="domain" description="Restriction endonuclease type II NgoFVII N-terminal" evidence="1">
    <location>
        <begin position="18"/>
        <end position="146"/>
    </location>
</feature>
<dbReference type="EMBL" id="FNYO01000029">
    <property type="protein sequence ID" value="SEI96223.1"/>
    <property type="molecule type" value="Genomic_DNA"/>
</dbReference>
<reference evidence="2 3" key="1">
    <citation type="submission" date="2016-10" db="EMBL/GenBank/DDBJ databases">
        <authorList>
            <person name="de Groot N.N."/>
        </authorList>
    </citation>
    <scope>NUCLEOTIDE SEQUENCE [LARGE SCALE GENOMIC DNA]</scope>
    <source>
        <strain evidence="2 3">DSM 1041</strain>
    </source>
</reference>
<dbReference type="Gene3D" id="3.30.870.10">
    <property type="entry name" value="Endonuclease Chain A"/>
    <property type="match status" value="1"/>
</dbReference>
<dbReference type="InterPro" id="IPR019065">
    <property type="entry name" value="RE_NgoFVII_N"/>
</dbReference>
<dbReference type="AlphaFoldDB" id="A0A1H6UUW9"/>
<dbReference type="Proteomes" id="UP000199005">
    <property type="component" value="Unassembled WGS sequence"/>
</dbReference>
<evidence type="ECO:0000259" key="1">
    <source>
        <dbReference type="Pfam" id="PF09565"/>
    </source>
</evidence>
<dbReference type="Pfam" id="PF09565">
    <property type="entry name" value="RE_NgoFVII"/>
    <property type="match status" value="1"/>
</dbReference>
<dbReference type="RefSeq" id="WP_139211119.1">
    <property type="nucleotide sequence ID" value="NZ_FNYO01000029.1"/>
</dbReference>
<organism evidence="2 3">
    <name type="scientific">Azotobacter beijerinckii</name>
    <dbReference type="NCBI Taxonomy" id="170623"/>
    <lineage>
        <taxon>Bacteria</taxon>
        <taxon>Pseudomonadati</taxon>
        <taxon>Pseudomonadota</taxon>
        <taxon>Gammaproteobacteria</taxon>
        <taxon>Pseudomonadales</taxon>
        <taxon>Pseudomonadaceae</taxon>
        <taxon>Azotobacter</taxon>
    </lineage>
</organism>
<sequence>MNLIFLPSISESKLVSHYQRAFKNAIELYIVSAYLTNWDIEEPLGNQCKSFRFIVGKDFGITRKQACLNVIGWLNSKRRGQFLVAEDIDGFHPKAIFWKEADGFCYALVGSSNLSQAAFSTNYEANGFSKIDSDAFAQVKYWLKGIESRCVVLSEAWLEQYCEASQPKLKPSRLSKSKADRVFDLTLPLPDDTKRVAEILKDRRRQMRSFEKTKNKLEVLFRDAASSAKWDAVDNDEFYRELNSLWYMGVNGCRFQGAGWERQGKGSDFREFSRSLVRVLDSTEFERDDVVAEEIDRLGEEKVSTRKALFSEMLCQFFPSEYHVLDKPVKDWLESTGFTPPSKASEGIKYIDSARKLRVALLRATQYPAKNLAELDVLIWLARNTA</sequence>
<protein>
    <submittedName>
        <fullName evidence="2">HKD family nuclease</fullName>
    </submittedName>
</protein>
<gene>
    <name evidence="2" type="ORF">SAMN04244579_02602</name>
</gene>
<proteinExistence type="predicted"/>